<proteinExistence type="predicted"/>
<keyword evidence="1" id="KW-0479">Metal-binding</keyword>
<evidence type="ECO:0000313" key="5">
    <source>
        <dbReference type="Proteomes" id="UP001178507"/>
    </source>
</evidence>
<feature type="region of interest" description="Disordered" evidence="2">
    <location>
        <begin position="272"/>
        <end position="392"/>
    </location>
</feature>
<feature type="compositionally biased region" description="Low complexity" evidence="2">
    <location>
        <begin position="353"/>
        <end position="367"/>
    </location>
</feature>
<feature type="compositionally biased region" description="Polar residues" evidence="2">
    <location>
        <begin position="279"/>
        <end position="288"/>
    </location>
</feature>
<dbReference type="GO" id="GO:0008270">
    <property type="term" value="F:zinc ion binding"/>
    <property type="evidence" value="ECO:0007669"/>
    <property type="project" value="UniProtKB-KW"/>
</dbReference>
<dbReference type="PROSITE" id="PS50103">
    <property type="entry name" value="ZF_C3H1"/>
    <property type="match status" value="1"/>
</dbReference>
<name>A0AA36MIF3_9DINO</name>
<keyword evidence="5" id="KW-1185">Reference proteome</keyword>
<gene>
    <name evidence="4" type="ORF">EVOR1521_LOCUS3198</name>
</gene>
<dbReference type="AlphaFoldDB" id="A0AA36MIF3"/>
<sequence>MGCRRSLSARRSRSRSAPRGGGGGGSPRRSSRPRSRRRTPQRSPPRRSPLRRSSRPRSPLRRSSRPRSPPRRRNSRPRSPPRRSPPRRSPLRRSPPRRSPPRHRSSSRQRSQRRSPRGGRSPSHRGSPKRSASQAADVKGTPPPPSAGTGNEGSGSGLLTADVLAEAAKRAAFARANAIKTLHASRDRACVFFLQGHCKLYGKCTNFHPQDEAEKQRWLDDYFATKCMLGDRCTTAACLYNHPGQTRGQPPPGGTIEDAEQQDVQYKVEKAQRDKLKNAQDTAMNKSKTGSENRGQLHEAAVSAAAKLGLNRPPPPPPEPLAPGPVPGSAAPPSPTKSSAPRNSDDPMEAEIQRMMQLQQQEYQAKQIVKESATAKAGPIGPGPSDKSQASQGFRAMSFFGLSKSLRLQLAKHGVFLWREREREGAQLRI</sequence>
<evidence type="ECO:0000313" key="4">
    <source>
        <dbReference type="EMBL" id="CAJ1373364.1"/>
    </source>
</evidence>
<keyword evidence="1" id="KW-0862">Zinc</keyword>
<feature type="region of interest" description="Disordered" evidence="2">
    <location>
        <begin position="1"/>
        <end position="155"/>
    </location>
</feature>
<feature type="zinc finger region" description="C3H1-type" evidence="1">
    <location>
        <begin position="184"/>
        <end position="211"/>
    </location>
</feature>
<feature type="domain" description="C3H1-type" evidence="3">
    <location>
        <begin position="184"/>
        <end position="211"/>
    </location>
</feature>
<keyword evidence="1" id="KW-0863">Zinc-finger</keyword>
<comment type="caution">
    <text evidence="4">The sequence shown here is derived from an EMBL/GenBank/DDBJ whole genome shotgun (WGS) entry which is preliminary data.</text>
</comment>
<protein>
    <recommendedName>
        <fullName evidence="3">C3H1-type domain-containing protein</fullName>
    </recommendedName>
</protein>
<accession>A0AA36MIF3</accession>
<evidence type="ECO:0000259" key="3">
    <source>
        <dbReference type="PROSITE" id="PS50103"/>
    </source>
</evidence>
<feature type="compositionally biased region" description="Pro residues" evidence="2">
    <location>
        <begin position="312"/>
        <end position="335"/>
    </location>
</feature>
<organism evidence="4 5">
    <name type="scientific">Effrenium voratum</name>
    <dbReference type="NCBI Taxonomy" id="2562239"/>
    <lineage>
        <taxon>Eukaryota</taxon>
        <taxon>Sar</taxon>
        <taxon>Alveolata</taxon>
        <taxon>Dinophyceae</taxon>
        <taxon>Suessiales</taxon>
        <taxon>Symbiodiniaceae</taxon>
        <taxon>Effrenium</taxon>
    </lineage>
</organism>
<reference evidence="4" key="1">
    <citation type="submission" date="2023-08" db="EMBL/GenBank/DDBJ databases">
        <authorList>
            <person name="Chen Y."/>
            <person name="Shah S."/>
            <person name="Dougan E. K."/>
            <person name="Thang M."/>
            <person name="Chan C."/>
        </authorList>
    </citation>
    <scope>NUCLEOTIDE SEQUENCE</scope>
</reference>
<dbReference type="EMBL" id="CAUJNA010000191">
    <property type="protein sequence ID" value="CAJ1373364.1"/>
    <property type="molecule type" value="Genomic_DNA"/>
</dbReference>
<evidence type="ECO:0000256" key="2">
    <source>
        <dbReference type="SAM" id="MobiDB-lite"/>
    </source>
</evidence>
<feature type="compositionally biased region" description="Basic residues" evidence="2">
    <location>
        <begin position="7"/>
        <end position="16"/>
    </location>
</feature>
<evidence type="ECO:0000256" key="1">
    <source>
        <dbReference type="PROSITE-ProRule" id="PRU00723"/>
    </source>
</evidence>
<dbReference type="InterPro" id="IPR000571">
    <property type="entry name" value="Znf_CCCH"/>
</dbReference>
<feature type="compositionally biased region" description="Basic residues" evidence="2">
    <location>
        <begin position="29"/>
        <end position="128"/>
    </location>
</feature>
<dbReference type="Proteomes" id="UP001178507">
    <property type="component" value="Unassembled WGS sequence"/>
</dbReference>